<organism evidence="1 2">
    <name type="scientific">Ancylostoma duodenale</name>
    <dbReference type="NCBI Taxonomy" id="51022"/>
    <lineage>
        <taxon>Eukaryota</taxon>
        <taxon>Metazoa</taxon>
        <taxon>Ecdysozoa</taxon>
        <taxon>Nematoda</taxon>
        <taxon>Chromadorea</taxon>
        <taxon>Rhabditida</taxon>
        <taxon>Rhabditina</taxon>
        <taxon>Rhabditomorpha</taxon>
        <taxon>Strongyloidea</taxon>
        <taxon>Ancylostomatidae</taxon>
        <taxon>Ancylostomatinae</taxon>
        <taxon>Ancylostoma</taxon>
    </lineage>
</organism>
<dbReference type="Proteomes" id="UP000054047">
    <property type="component" value="Unassembled WGS sequence"/>
</dbReference>
<name>A0A0C2FMJ3_9BILA</name>
<evidence type="ECO:0000313" key="2">
    <source>
        <dbReference type="Proteomes" id="UP000054047"/>
    </source>
</evidence>
<protein>
    <submittedName>
        <fullName evidence="1">Uncharacterized protein</fullName>
    </submittedName>
</protein>
<reference evidence="1 2" key="1">
    <citation type="submission" date="2013-12" db="EMBL/GenBank/DDBJ databases">
        <title>Draft genome of the parsitic nematode Ancylostoma duodenale.</title>
        <authorList>
            <person name="Mitreva M."/>
        </authorList>
    </citation>
    <scope>NUCLEOTIDE SEQUENCE [LARGE SCALE GENOMIC DNA]</scope>
    <source>
        <strain evidence="1 2">Zhejiang</strain>
    </source>
</reference>
<sequence length="68" mass="7274">MSPKKTIFSRKEYAANDLNGVKTSTFHGFHAGNVGGFLGDGCSAVNLARPKSFGFCYVVDLGAKDLLF</sequence>
<gene>
    <name evidence="1" type="ORF">ANCDUO_23857</name>
</gene>
<accession>A0A0C2FMJ3</accession>
<dbReference type="AlphaFoldDB" id="A0A0C2FMJ3"/>
<proteinExistence type="predicted"/>
<evidence type="ECO:0000313" key="1">
    <source>
        <dbReference type="EMBL" id="KIH46091.1"/>
    </source>
</evidence>
<keyword evidence="2" id="KW-1185">Reference proteome</keyword>
<dbReference type="EMBL" id="KN770156">
    <property type="protein sequence ID" value="KIH46091.1"/>
    <property type="molecule type" value="Genomic_DNA"/>
</dbReference>